<evidence type="ECO:0000256" key="8">
    <source>
        <dbReference type="ARBA" id="ARBA00023209"/>
    </source>
</evidence>
<accession>X1K6I1</accession>
<evidence type="ECO:0000256" key="3">
    <source>
        <dbReference type="ARBA" id="ARBA00022679"/>
    </source>
</evidence>
<feature type="transmembrane region" description="Helical" evidence="10">
    <location>
        <begin position="80"/>
        <end position="99"/>
    </location>
</feature>
<dbReference type="SMART" id="SM01207">
    <property type="entry name" value="G3P_acyltransf"/>
    <property type="match status" value="1"/>
</dbReference>
<dbReference type="GO" id="GO:0043772">
    <property type="term" value="F:acyl-phosphate glycerol-3-phosphate acyltransferase activity"/>
    <property type="evidence" value="ECO:0007669"/>
    <property type="project" value="InterPro"/>
</dbReference>
<keyword evidence="7 10" id="KW-0472">Membrane</keyword>
<keyword evidence="3" id="KW-0808">Transferase</keyword>
<name>X1K6I1_9ZZZZ</name>
<dbReference type="Pfam" id="PF02660">
    <property type="entry name" value="G3P_acyltransf"/>
    <property type="match status" value="1"/>
</dbReference>
<dbReference type="InterPro" id="IPR003811">
    <property type="entry name" value="G3P_acylTferase_PlsY"/>
</dbReference>
<dbReference type="PANTHER" id="PTHR30309:SF0">
    <property type="entry name" value="GLYCEROL-3-PHOSPHATE ACYLTRANSFERASE-RELATED"/>
    <property type="match status" value="1"/>
</dbReference>
<dbReference type="GO" id="GO:0008654">
    <property type="term" value="P:phospholipid biosynthetic process"/>
    <property type="evidence" value="ECO:0007669"/>
    <property type="project" value="UniProtKB-KW"/>
</dbReference>
<keyword evidence="8" id="KW-0594">Phospholipid biosynthesis</keyword>
<proteinExistence type="inferred from homology"/>
<keyword evidence="6" id="KW-0443">Lipid metabolism</keyword>
<feature type="transmembrane region" description="Helical" evidence="10">
    <location>
        <begin position="111"/>
        <end position="138"/>
    </location>
</feature>
<evidence type="ECO:0000256" key="6">
    <source>
        <dbReference type="ARBA" id="ARBA00023098"/>
    </source>
</evidence>
<feature type="transmembrane region" description="Helical" evidence="10">
    <location>
        <begin position="6"/>
        <end position="25"/>
    </location>
</feature>
<evidence type="ECO:0000256" key="4">
    <source>
        <dbReference type="ARBA" id="ARBA00022692"/>
    </source>
</evidence>
<keyword evidence="2" id="KW-0444">Lipid biosynthesis</keyword>
<keyword evidence="4 10" id="KW-0812">Transmembrane</keyword>
<dbReference type="PANTHER" id="PTHR30309">
    <property type="entry name" value="INNER MEMBRANE PROTEIN YGIH"/>
    <property type="match status" value="1"/>
</dbReference>
<evidence type="ECO:0000256" key="9">
    <source>
        <dbReference type="ARBA" id="ARBA00023264"/>
    </source>
</evidence>
<gene>
    <name evidence="11" type="ORF">S06H3_05483</name>
</gene>
<evidence type="ECO:0000313" key="11">
    <source>
        <dbReference type="EMBL" id="GAI02168.1"/>
    </source>
</evidence>
<protein>
    <submittedName>
        <fullName evidence="11">Uncharacterized protein</fullName>
    </submittedName>
</protein>
<keyword evidence="9" id="KW-1208">Phospholipid metabolism</keyword>
<evidence type="ECO:0000256" key="2">
    <source>
        <dbReference type="ARBA" id="ARBA00022516"/>
    </source>
</evidence>
<evidence type="ECO:0000256" key="7">
    <source>
        <dbReference type="ARBA" id="ARBA00023136"/>
    </source>
</evidence>
<sequence length="234" mass="25443">MVTEFILLLVGGYLMGSIPAAYLAARWSRRIDIRQYGSGNVGGANLFKVSAKWIAVVVGLFDIGKAMLAVWVAHLVGLDIAQQVAIGIAGIIGHNWPVFLRFNGGRGISTIMGVALIVPLLNGYVPWSLIAFMAIMIANVLTVRNIPLGIGIAVAAMPIVSWAVGEPLAMILGFVTMFLIMVIRRLTPPKTQASASVTTGELLLNRLLFDRDIRDREAWINQRRVKPEEKPGKD</sequence>
<feature type="transmembrane region" description="Helical" evidence="10">
    <location>
        <begin position="53"/>
        <end position="74"/>
    </location>
</feature>
<comment type="caution">
    <text evidence="11">The sequence shown here is derived from an EMBL/GenBank/DDBJ whole genome shotgun (WGS) entry which is preliminary data.</text>
</comment>
<keyword evidence="5 10" id="KW-1133">Transmembrane helix</keyword>
<dbReference type="GO" id="GO:0005886">
    <property type="term" value="C:plasma membrane"/>
    <property type="evidence" value="ECO:0007669"/>
    <property type="project" value="InterPro"/>
</dbReference>
<reference evidence="11" key="1">
    <citation type="journal article" date="2014" name="Front. Microbiol.">
        <title>High frequency of phylogenetically diverse reductive dehalogenase-homologous genes in deep subseafloor sedimentary metagenomes.</title>
        <authorList>
            <person name="Kawai M."/>
            <person name="Futagami T."/>
            <person name="Toyoda A."/>
            <person name="Takaki Y."/>
            <person name="Nishi S."/>
            <person name="Hori S."/>
            <person name="Arai W."/>
            <person name="Tsubouchi T."/>
            <person name="Morono Y."/>
            <person name="Uchiyama I."/>
            <person name="Ito T."/>
            <person name="Fujiyama A."/>
            <person name="Inagaki F."/>
            <person name="Takami H."/>
        </authorList>
    </citation>
    <scope>NUCLEOTIDE SEQUENCE</scope>
    <source>
        <strain evidence="11">Expedition CK06-06</strain>
    </source>
</reference>
<dbReference type="NCBIfam" id="NF010993">
    <property type="entry name" value="PRK14417.1"/>
    <property type="match status" value="1"/>
</dbReference>
<evidence type="ECO:0000256" key="10">
    <source>
        <dbReference type="SAM" id="Phobius"/>
    </source>
</evidence>
<keyword evidence="1" id="KW-1003">Cell membrane</keyword>
<dbReference type="EMBL" id="BARV01002036">
    <property type="protein sequence ID" value="GAI02168.1"/>
    <property type="molecule type" value="Genomic_DNA"/>
</dbReference>
<dbReference type="AlphaFoldDB" id="X1K6I1"/>
<feature type="transmembrane region" description="Helical" evidence="10">
    <location>
        <begin position="150"/>
        <end position="183"/>
    </location>
</feature>
<dbReference type="HAMAP" id="MF_01043">
    <property type="entry name" value="PlsY"/>
    <property type="match status" value="1"/>
</dbReference>
<evidence type="ECO:0000256" key="5">
    <source>
        <dbReference type="ARBA" id="ARBA00022989"/>
    </source>
</evidence>
<organism evidence="11">
    <name type="scientific">marine sediment metagenome</name>
    <dbReference type="NCBI Taxonomy" id="412755"/>
    <lineage>
        <taxon>unclassified sequences</taxon>
        <taxon>metagenomes</taxon>
        <taxon>ecological metagenomes</taxon>
    </lineage>
</organism>
<evidence type="ECO:0000256" key="1">
    <source>
        <dbReference type="ARBA" id="ARBA00022475"/>
    </source>
</evidence>